<keyword evidence="9" id="KW-1185">Reference proteome</keyword>
<dbReference type="PANTHER" id="PTHR11559">
    <property type="entry name" value="CARBOXYLESTERASE"/>
    <property type="match status" value="1"/>
</dbReference>
<comment type="similarity">
    <text evidence="1 6">Belongs to the type-B carboxylesterase/lipase family.</text>
</comment>
<dbReference type="Proteomes" id="UP001497644">
    <property type="component" value="Chromosome 1"/>
</dbReference>
<evidence type="ECO:0000256" key="4">
    <source>
        <dbReference type="ARBA" id="ARBA00023157"/>
    </source>
</evidence>
<accession>A0AAV2N076</accession>
<dbReference type="PROSITE" id="PS00122">
    <property type="entry name" value="CARBOXYLESTERASE_B_1"/>
    <property type="match status" value="1"/>
</dbReference>
<evidence type="ECO:0000259" key="7">
    <source>
        <dbReference type="Pfam" id="PF00135"/>
    </source>
</evidence>
<name>A0AAV2N076_9HYME</name>
<keyword evidence="3 6" id="KW-0378">Hydrolase</keyword>
<dbReference type="InterPro" id="IPR002018">
    <property type="entry name" value="CarbesteraseB"/>
</dbReference>
<dbReference type="SUPFAM" id="SSF53474">
    <property type="entry name" value="alpha/beta-Hydrolases"/>
    <property type="match status" value="1"/>
</dbReference>
<evidence type="ECO:0000313" key="8">
    <source>
        <dbReference type="EMBL" id="CAL1673124.1"/>
    </source>
</evidence>
<dbReference type="AlphaFoldDB" id="A0AAV2N076"/>
<evidence type="ECO:0000313" key="9">
    <source>
        <dbReference type="Proteomes" id="UP001497644"/>
    </source>
</evidence>
<gene>
    <name evidence="8" type="ORF">LPLAT_LOCUS85</name>
</gene>
<evidence type="ECO:0000256" key="6">
    <source>
        <dbReference type="RuleBase" id="RU361235"/>
    </source>
</evidence>
<evidence type="ECO:0000256" key="1">
    <source>
        <dbReference type="ARBA" id="ARBA00005964"/>
    </source>
</evidence>
<organism evidence="8 9">
    <name type="scientific">Lasius platythorax</name>
    <dbReference type="NCBI Taxonomy" id="488582"/>
    <lineage>
        <taxon>Eukaryota</taxon>
        <taxon>Metazoa</taxon>
        <taxon>Ecdysozoa</taxon>
        <taxon>Arthropoda</taxon>
        <taxon>Hexapoda</taxon>
        <taxon>Insecta</taxon>
        <taxon>Pterygota</taxon>
        <taxon>Neoptera</taxon>
        <taxon>Endopterygota</taxon>
        <taxon>Hymenoptera</taxon>
        <taxon>Apocrita</taxon>
        <taxon>Aculeata</taxon>
        <taxon>Formicoidea</taxon>
        <taxon>Formicidae</taxon>
        <taxon>Formicinae</taxon>
        <taxon>Lasius</taxon>
        <taxon>Lasius</taxon>
    </lineage>
</organism>
<reference evidence="8 9" key="1">
    <citation type="submission" date="2024-04" db="EMBL/GenBank/DDBJ databases">
        <authorList>
            <consortium name="Molecular Ecology Group"/>
        </authorList>
    </citation>
    <scope>NUCLEOTIDE SEQUENCE [LARGE SCALE GENOMIC DNA]</scope>
</reference>
<protein>
    <recommendedName>
        <fullName evidence="6">Carboxylic ester hydrolase</fullName>
        <ecNumber evidence="6">3.1.1.-</ecNumber>
    </recommendedName>
</protein>
<evidence type="ECO:0000256" key="5">
    <source>
        <dbReference type="ARBA" id="ARBA00023180"/>
    </source>
</evidence>
<feature type="domain" description="Carboxylesterase type B" evidence="7">
    <location>
        <begin position="4"/>
        <end position="523"/>
    </location>
</feature>
<keyword evidence="5" id="KW-0325">Glycoprotein</keyword>
<sequence>MSKVEVRVTEGKLIGIVEKSIHGDHYIAFRGIPYAKPPVGELRFQDPVPPEPWSGSRDASKYGNIAVQVNIFTNEVMGDEDCLSLNVFTTDTKPLNKRAVMVWIHGGGFFMGSGDASFYGPDHIVRKDVVLVTLNYRLGVLGFLNLYHKMATGNQGLKDVLMALRWIQKNISQFGGDPDNVTIFGESAGAAIVHYLTISPLAEGLFHKAICQSGVVNNTWALTERDTSINNGLKLAEKLGKATSDTEVACKFLKEIDARKLREVEVKLFLTVAERLNLSISFTPTMDSESSNPFLLVEPSKLLRNGIKMPLIFGYTSNEGNFFLRGKFFGYVNKETLKEIDSDFKKIIHPRMLRQLSQIPITISELRSLYFENKAVSEETLMNYSDFVGDQHFYSGIIEAIDTQMSSGVNEPIYLYKFSYESETSPMKNILDMQLPGTAHIEELGYLFYPHITKDLGLSPAAPDSEDYRIINCLTQLWTDFAKTGNPTPASANCKWTPLKNGNAYDYLNINIKPQMETLSKKKQRWDWKIKHKL</sequence>
<dbReference type="EMBL" id="OZ034824">
    <property type="protein sequence ID" value="CAL1673124.1"/>
    <property type="molecule type" value="Genomic_DNA"/>
</dbReference>
<dbReference type="InterPro" id="IPR050309">
    <property type="entry name" value="Type-B_Carboxylest/Lipase"/>
</dbReference>
<dbReference type="InterPro" id="IPR019826">
    <property type="entry name" value="Carboxylesterase_B_AS"/>
</dbReference>
<dbReference type="Gene3D" id="3.40.50.1820">
    <property type="entry name" value="alpha/beta hydrolase"/>
    <property type="match status" value="1"/>
</dbReference>
<dbReference type="GO" id="GO:0052689">
    <property type="term" value="F:carboxylic ester hydrolase activity"/>
    <property type="evidence" value="ECO:0007669"/>
    <property type="project" value="UniProtKB-KW"/>
</dbReference>
<keyword evidence="4" id="KW-1015">Disulfide bond</keyword>
<proteinExistence type="inferred from homology"/>
<evidence type="ECO:0000256" key="2">
    <source>
        <dbReference type="ARBA" id="ARBA00022487"/>
    </source>
</evidence>
<dbReference type="EC" id="3.1.1.-" evidence="6"/>
<dbReference type="InterPro" id="IPR029058">
    <property type="entry name" value="AB_hydrolase_fold"/>
</dbReference>
<keyword evidence="2" id="KW-0719">Serine esterase</keyword>
<dbReference type="Pfam" id="PF00135">
    <property type="entry name" value="COesterase"/>
    <property type="match status" value="1"/>
</dbReference>
<evidence type="ECO:0000256" key="3">
    <source>
        <dbReference type="ARBA" id="ARBA00022801"/>
    </source>
</evidence>